<evidence type="ECO:0000259" key="2">
    <source>
        <dbReference type="Pfam" id="PF24800"/>
    </source>
</evidence>
<keyword evidence="1" id="KW-1133">Transmembrane helix</keyword>
<keyword evidence="4" id="KW-1185">Reference proteome</keyword>
<feature type="transmembrane region" description="Helical" evidence="1">
    <location>
        <begin position="64"/>
        <end position="89"/>
    </location>
</feature>
<protein>
    <recommendedName>
        <fullName evidence="2">DUF7702 domain-containing protein</fullName>
    </recommendedName>
</protein>
<dbReference type="Pfam" id="PF24800">
    <property type="entry name" value="DUF7702"/>
    <property type="match status" value="1"/>
</dbReference>
<comment type="caution">
    <text evidence="3">The sequence shown here is derived from an EMBL/GenBank/DDBJ whole genome shotgun (WGS) entry which is preliminary data.</text>
</comment>
<dbReference type="PANTHER" id="PTHR42109:SF2">
    <property type="entry name" value="INTEGRAL MEMBRANE PROTEIN"/>
    <property type="match status" value="1"/>
</dbReference>
<feature type="transmembrane region" description="Helical" evidence="1">
    <location>
        <begin position="215"/>
        <end position="236"/>
    </location>
</feature>
<evidence type="ECO:0000313" key="4">
    <source>
        <dbReference type="Proteomes" id="UP000799777"/>
    </source>
</evidence>
<dbReference type="PANTHER" id="PTHR42109">
    <property type="entry name" value="UNPLACED GENOMIC SCAFFOLD UM_SCAF_CONTIG_1.265, WHOLE GENOME SHOTGUN SEQUENCE"/>
    <property type="match status" value="1"/>
</dbReference>
<keyword evidence="1" id="KW-0812">Transmembrane</keyword>
<reference evidence="3" key="1">
    <citation type="journal article" date="2020" name="Stud. Mycol.">
        <title>101 Dothideomycetes genomes: a test case for predicting lifestyles and emergence of pathogens.</title>
        <authorList>
            <person name="Haridas S."/>
            <person name="Albert R."/>
            <person name="Binder M."/>
            <person name="Bloem J."/>
            <person name="Labutti K."/>
            <person name="Salamov A."/>
            <person name="Andreopoulos B."/>
            <person name="Baker S."/>
            <person name="Barry K."/>
            <person name="Bills G."/>
            <person name="Bluhm B."/>
            <person name="Cannon C."/>
            <person name="Castanera R."/>
            <person name="Culley D."/>
            <person name="Daum C."/>
            <person name="Ezra D."/>
            <person name="Gonzalez J."/>
            <person name="Henrissat B."/>
            <person name="Kuo A."/>
            <person name="Liang C."/>
            <person name="Lipzen A."/>
            <person name="Lutzoni F."/>
            <person name="Magnuson J."/>
            <person name="Mondo S."/>
            <person name="Nolan M."/>
            <person name="Ohm R."/>
            <person name="Pangilinan J."/>
            <person name="Park H.-J."/>
            <person name="Ramirez L."/>
            <person name="Alfaro M."/>
            <person name="Sun H."/>
            <person name="Tritt A."/>
            <person name="Yoshinaga Y."/>
            <person name="Zwiers L.-H."/>
            <person name="Turgeon B."/>
            <person name="Goodwin S."/>
            <person name="Spatafora J."/>
            <person name="Crous P."/>
            <person name="Grigoriev I."/>
        </authorList>
    </citation>
    <scope>NUCLEOTIDE SEQUENCE</scope>
    <source>
        <strain evidence="3">CBS 110217</strain>
    </source>
</reference>
<sequence length="255" mass="27522">MVHARDVVAGVELAFYIPTSILAIIICVRHGFHRSSGWIFTLILCTVRIAGAICQFISHNNQSTGLITATIIIDSIGLSPLLLATLGILSRFVDFINSRAAPIFTVKHFRLLQLLITVGLILSIVGGTSSNIQPNGHIEVETTSKVGIILYIIAYVGLALVFAISIPRLHVVIGKERRVAVAIVLAMPFILVRLVYSACAVFLHNHLFNMVTGSVVVLVVMDVAMEFIVVAIYILLGFAVDKVGRDNAGPIAGRT</sequence>
<feature type="domain" description="DUF7702" evidence="2">
    <location>
        <begin position="3"/>
        <end position="242"/>
    </location>
</feature>
<proteinExistence type="predicted"/>
<evidence type="ECO:0000256" key="1">
    <source>
        <dbReference type="SAM" id="Phobius"/>
    </source>
</evidence>
<accession>A0A9P4HE49</accession>
<gene>
    <name evidence="3" type="ORF">EK21DRAFT_110042</name>
</gene>
<dbReference type="OrthoDB" id="2560628at2759"/>
<dbReference type="Proteomes" id="UP000799777">
    <property type="component" value="Unassembled WGS sequence"/>
</dbReference>
<feature type="transmembrane region" description="Helical" evidence="1">
    <location>
        <begin position="13"/>
        <end position="32"/>
    </location>
</feature>
<dbReference type="EMBL" id="ML978173">
    <property type="protein sequence ID" value="KAF2032367.1"/>
    <property type="molecule type" value="Genomic_DNA"/>
</dbReference>
<feature type="transmembrane region" description="Helical" evidence="1">
    <location>
        <begin position="109"/>
        <end position="128"/>
    </location>
</feature>
<feature type="transmembrane region" description="Helical" evidence="1">
    <location>
        <begin position="148"/>
        <end position="167"/>
    </location>
</feature>
<evidence type="ECO:0000313" key="3">
    <source>
        <dbReference type="EMBL" id="KAF2032367.1"/>
    </source>
</evidence>
<name>A0A9P4HE49_9PLEO</name>
<dbReference type="AlphaFoldDB" id="A0A9P4HE49"/>
<keyword evidence="1" id="KW-0472">Membrane</keyword>
<organism evidence="3 4">
    <name type="scientific">Setomelanomma holmii</name>
    <dbReference type="NCBI Taxonomy" id="210430"/>
    <lineage>
        <taxon>Eukaryota</taxon>
        <taxon>Fungi</taxon>
        <taxon>Dikarya</taxon>
        <taxon>Ascomycota</taxon>
        <taxon>Pezizomycotina</taxon>
        <taxon>Dothideomycetes</taxon>
        <taxon>Pleosporomycetidae</taxon>
        <taxon>Pleosporales</taxon>
        <taxon>Pleosporineae</taxon>
        <taxon>Phaeosphaeriaceae</taxon>
        <taxon>Setomelanomma</taxon>
    </lineage>
</organism>
<feature type="transmembrane region" description="Helical" evidence="1">
    <location>
        <begin position="179"/>
        <end position="203"/>
    </location>
</feature>
<dbReference type="InterPro" id="IPR056119">
    <property type="entry name" value="DUF7702"/>
</dbReference>
<feature type="transmembrane region" description="Helical" evidence="1">
    <location>
        <begin position="39"/>
        <end position="58"/>
    </location>
</feature>